<organism evidence="16 17">
    <name type="scientific">Gulo gulo</name>
    <name type="common">Wolverine</name>
    <name type="synonym">Gluton</name>
    <dbReference type="NCBI Taxonomy" id="48420"/>
    <lineage>
        <taxon>Eukaryota</taxon>
        <taxon>Metazoa</taxon>
        <taxon>Chordata</taxon>
        <taxon>Craniata</taxon>
        <taxon>Vertebrata</taxon>
        <taxon>Euteleostomi</taxon>
        <taxon>Mammalia</taxon>
        <taxon>Eutheria</taxon>
        <taxon>Laurasiatheria</taxon>
        <taxon>Carnivora</taxon>
        <taxon>Caniformia</taxon>
        <taxon>Musteloidea</taxon>
        <taxon>Mustelidae</taxon>
        <taxon>Guloninae</taxon>
        <taxon>Gulo</taxon>
    </lineage>
</organism>
<feature type="domain" description="KRAB" evidence="15">
    <location>
        <begin position="21"/>
        <end position="118"/>
    </location>
</feature>
<evidence type="ECO:0000256" key="2">
    <source>
        <dbReference type="ARBA" id="ARBA00006991"/>
    </source>
</evidence>
<evidence type="ECO:0000259" key="14">
    <source>
        <dbReference type="PROSITE" id="PS50157"/>
    </source>
</evidence>
<dbReference type="InterPro" id="IPR013087">
    <property type="entry name" value="Znf_C2H2_type"/>
</dbReference>
<keyword evidence="8" id="KW-0832">Ubl conjugation</keyword>
<evidence type="ECO:0000256" key="1">
    <source>
        <dbReference type="ARBA" id="ARBA00004123"/>
    </source>
</evidence>
<dbReference type="Gene3D" id="6.10.140.140">
    <property type="match status" value="1"/>
</dbReference>
<protein>
    <recommendedName>
        <fullName evidence="18">Zinc finger protein 529</fullName>
    </recommendedName>
</protein>
<dbReference type="SUPFAM" id="SSF57667">
    <property type="entry name" value="beta-beta-alpha zinc fingers"/>
    <property type="match status" value="3"/>
</dbReference>
<name>A0A9X9LYQ3_GULGU</name>
<dbReference type="PANTHER" id="PTHR24381">
    <property type="entry name" value="ZINC FINGER PROTEIN"/>
    <property type="match status" value="1"/>
</dbReference>
<keyword evidence="17" id="KW-1185">Reference proteome</keyword>
<dbReference type="FunFam" id="3.30.160.60:FF:000206">
    <property type="entry name" value="zinc finger protein 202 isoform X1"/>
    <property type="match status" value="1"/>
</dbReference>
<comment type="caution">
    <text evidence="16">The sequence shown here is derived from an EMBL/GenBank/DDBJ whole genome shotgun (WGS) entry which is preliminary data.</text>
</comment>
<dbReference type="Gene3D" id="3.30.160.60">
    <property type="entry name" value="Classic Zinc Finger"/>
    <property type="match status" value="4"/>
</dbReference>
<dbReference type="InterPro" id="IPR036236">
    <property type="entry name" value="Znf_C2H2_sf"/>
</dbReference>
<reference evidence="16 17" key="1">
    <citation type="submission" date="2018-10" db="EMBL/GenBank/DDBJ databases">
        <authorList>
            <person name="Ekblom R."/>
            <person name="Jareborg N."/>
        </authorList>
    </citation>
    <scope>NUCLEOTIDE SEQUENCE [LARGE SCALE GENOMIC DNA]</scope>
    <source>
        <tissue evidence="16">Muscle</tissue>
    </source>
</reference>
<evidence type="ECO:0000256" key="13">
    <source>
        <dbReference type="PROSITE-ProRule" id="PRU00042"/>
    </source>
</evidence>
<feature type="domain" description="C2H2-type" evidence="14">
    <location>
        <begin position="286"/>
        <end position="313"/>
    </location>
</feature>
<dbReference type="GO" id="GO:0008270">
    <property type="term" value="F:zinc ion binding"/>
    <property type="evidence" value="ECO:0007669"/>
    <property type="project" value="UniProtKB-KW"/>
</dbReference>
<feature type="domain" description="C2H2-type" evidence="14">
    <location>
        <begin position="314"/>
        <end position="338"/>
    </location>
</feature>
<evidence type="ECO:0000313" key="16">
    <source>
        <dbReference type="EMBL" id="VCX04262.1"/>
    </source>
</evidence>
<dbReference type="GO" id="GO:0000981">
    <property type="term" value="F:DNA-binding transcription factor activity, RNA polymerase II-specific"/>
    <property type="evidence" value="ECO:0007669"/>
    <property type="project" value="TreeGrafter"/>
</dbReference>
<evidence type="ECO:0000256" key="6">
    <source>
        <dbReference type="ARBA" id="ARBA00022771"/>
    </source>
</evidence>
<keyword evidence="3" id="KW-1017">Isopeptide bond</keyword>
<dbReference type="InterPro" id="IPR001909">
    <property type="entry name" value="KRAB"/>
</dbReference>
<evidence type="ECO:0000256" key="11">
    <source>
        <dbReference type="ARBA" id="ARBA00023163"/>
    </source>
</evidence>
<evidence type="ECO:0008006" key="18">
    <source>
        <dbReference type="Google" id="ProtNLM"/>
    </source>
</evidence>
<gene>
    <name evidence="16" type="ORF">BN2614_LOCUS5</name>
</gene>
<dbReference type="Pfam" id="PF01352">
    <property type="entry name" value="KRAB"/>
    <property type="match status" value="1"/>
</dbReference>
<sequence>MAEMEFPDQFFTVLSMDHELVTFRDVVISFSPEEWEYLDSAQRSLYWDVMMENYSNLVSLDLESNYDTKCSSTRKDITENSGSQCSKFIGLESSIFRNDRQSNGKSVVQRPEVGYFSQMKINSEKVPNYKHPKSLISHQTTHDSKNLHAYKEYGKVLSCDLNFDEYERIHTGEKTYQYNAYWKTFGDDPHTLQLKIHSGVKPCKYMESENAFSFYEDLSIQKMHDDQKCYKCKKYERTIRRVEEIPPLQVIHDAEKPYECTFCGKSFRVHTQLTRHQKIHTDEKPYKCMECGKDFRFHSQLTEHQRIHTGEKPYKCIQCEKVFRISSQLIEHQRIHTG</sequence>
<dbReference type="GO" id="GO:0000977">
    <property type="term" value="F:RNA polymerase II transcription regulatory region sequence-specific DNA binding"/>
    <property type="evidence" value="ECO:0007669"/>
    <property type="project" value="TreeGrafter"/>
</dbReference>
<dbReference type="PROSITE" id="PS50157">
    <property type="entry name" value="ZINC_FINGER_C2H2_2"/>
    <property type="match status" value="3"/>
</dbReference>
<dbReference type="GO" id="GO:0005634">
    <property type="term" value="C:nucleus"/>
    <property type="evidence" value="ECO:0007669"/>
    <property type="project" value="UniProtKB-SubCell"/>
</dbReference>
<dbReference type="EMBL" id="CYRY02029879">
    <property type="protein sequence ID" value="VCX04262.1"/>
    <property type="molecule type" value="Genomic_DNA"/>
</dbReference>
<dbReference type="FunFam" id="3.30.160.60:FF:001174">
    <property type="entry name" value="zinc finger protein 527 isoform X1"/>
    <property type="match status" value="1"/>
</dbReference>
<keyword evidence="12" id="KW-0539">Nucleus</keyword>
<comment type="subcellular location">
    <subcellularLocation>
        <location evidence="1">Nucleus</location>
    </subcellularLocation>
</comment>
<evidence type="ECO:0000256" key="10">
    <source>
        <dbReference type="ARBA" id="ARBA00023125"/>
    </source>
</evidence>
<keyword evidence="9" id="KW-0805">Transcription regulation</keyword>
<dbReference type="SUPFAM" id="SSF109640">
    <property type="entry name" value="KRAB domain (Kruppel-associated box)"/>
    <property type="match status" value="1"/>
</dbReference>
<evidence type="ECO:0000256" key="12">
    <source>
        <dbReference type="ARBA" id="ARBA00023242"/>
    </source>
</evidence>
<evidence type="ECO:0000256" key="3">
    <source>
        <dbReference type="ARBA" id="ARBA00022499"/>
    </source>
</evidence>
<proteinExistence type="inferred from homology"/>
<keyword evidence="5" id="KW-0677">Repeat</keyword>
<keyword evidence="10" id="KW-0238">DNA-binding</keyword>
<dbReference type="SMART" id="SM00355">
    <property type="entry name" value="ZnF_C2H2"/>
    <property type="match status" value="3"/>
</dbReference>
<comment type="similarity">
    <text evidence="2">Belongs to the krueppel C2H2-type zinc-finger protein family.</text>
</comment>
<keyword evidence="11" id="KW-0804">Transcription</keyword>
<evidence type="ECO:0000256" key="8">
    <source>
        <dbReference type="ARBA" id="ARBA00022843"/>
    </source>
</evidence>
<evidence type="ECO:0000259" key="15">
    <source>
        <dbReference type="PROSITE" id="PS50805"/>
    </source>
</evidence>
<evidence type="ECO:0000256" key="5">
    <source>
        <dbReference type="ARBA" id="ARBA00022737"/>
    </source>
</evidence>
<keyword evidence="4" id="KW-0479">Metal-binding</keyword>
<keyword evidence="6 13" id="KW-0863">Zinc-finger</keyword>
<dbReference type="SMART" id="SM00349">
    <property type="entry name" value="KRAB"/>
    <property type="match status" value="1"/>
</dbReference>
<dbReference type="CDD" id="cd07765">
    <property type="entry name" value="KRAB_A-box"/>
    <property type="match status" value="1"/>
</dbReference>
<dbReference type="PROSITE" id="PS50805">
    <property type="entry name" value="KRAB"/>
    <property type="match status" value="1"/>
</dbReference>
<evidence type="ECO:0000256" key="9">
    <source>
        <dbReference type="ARBA" id="ARBA00023015"/>
    </source>
</evidence>
<accession>A0A9X9LYQ3</accession>
<feature type="non-terminal residue" evidence="16">
    <location>
        <position position="338"/>
    </location>
</feature>
<evidence type="ECO:0000256" key="7">
    <source>
        <dbReference type="ARBA" id="ARBA00022833"/>
    </source>
</evidence>
<dbReference type="AlphaFoldDB" id="A0A9X9LYQ3"/>
<dbReference type="Proteomes" id="UP000269945">
    <property type="component" value="Unassembled WGS sequence"/>
</dbReference>
<dbReference type="PANTHER" id="PTHR24381:SF435">
    <property type="entry name" value="ZINC FINGER PROTEIN 59"/>
    <property type="match status" value="1"/>
</dbReference>
<dbReference type="Pfam" id="PF00096">
    <property type="entry name" value="zf-C2H2"/>
    <property type="match status" value="3"/>
</dbReference>
<dbReference type="FunFam" id="3.30.160.60:FF:000352">
    <property type="entry name" value="zinc finger protein 3 homolog"/>
    <property type="match status" value="1"/>
</dbReference>
<feature type="domain" description="C2H2-type" evidence="14">
    <location>
        <begin position="258"/>
        <end position="285"/>
    </location>
</feature>
<evidence type="ECO:0000313" key="17">
    <source>
        <dbReference type="Proteomes" id="UP000269945"/>
    </source>
</evidence>
<keyword evidence="7" id="KW-0862">Zinc</keyword>
<dbReference type="PROSITE" id="PS00028">
    <property type="entry name" value="ZINC_FINGER_C2H2_1"/>
    <property type="match status" value="3"/>
</dbReference>
<evidence type="ECO:0000256" key="4">
    <source>
        <dbReference type="ARBA" id="ARBA00022723"/>
    </source>
</evidence>
<dbReference type="InterPro" id="IPR036051">
    <property type="entry name" value="KRAB_dom_sf"/>
</dbReference>